<keyword evidence="10" id="KW-1185">Reference proteome</keyword>
<feature type="region of interest" description="Disordered" evidence="7">
    <location>
        <begin position="334"/>
        <end position="362"/>
    </location>
</feature>
<keyword evidence="5" id="KW-0539">Nucleus</keyword>
<dbReference type="Pfam" id="PF00628">
    <property type="entry name" value="PHD"/>
    <property type="match status" value="1"/>
</dbReference>
<dbReference type="RefSeq" id="XP_056507824.1">
    <property type="nucleotide sequence ID" value="XM_056659531.1"/>
</dbReference>
<feature type="region of interest" description="Disordered" evidence="7">
    <location>
        <begin position="1"/>
        <end position="21"/>
    </location>
</feature>
<feature type="compositionally biased region" description="Acidic residues" evidence="7">
    <location>
        <begin position="545"/>
        <end position="554"/>
    </location>
</feature>
<dbReference type="PANTHER" id="PTHR12628">
    <property type="entry name" value="POLYCOMB-LIKE TRANSCRIPTION FACTOR"/>
    <property type="match status" value="1"/>
</dbReference>
<dbReference type="InterPro" id="IPR011011">
    <property type="entry name" value="Znf_FYVE_PHD"/>
</dbReference>
<feature type="domain" description="PHD-type" evidence="8">
    <location>
        <begin position="277"/>
        <end position="333"/>
    </location>
</feature>
<proteinExistence type="predicted"/>
<gene>
    <name evidence="9" type="ORF">NUU61_009006</name>
</gene>
<dbReference type="InterPro" id="IPR001965">
    <property type="entry name" value="Znf_PHD"/>
</dbReference>
<feature type="compositionally biased region" description="Polar residues" evidence="7">
    <location>
        <begin position="139"/>
        <end position="149"/>
    </location>
</feature>
<reference evidence="9" key="2">
    <citation type="journal article" date="2023" name="IMA Fungus">
        <title>Comparative genomic study of the Penicillium genus elucidates a diverse pangenome and 15 lateral gene transfer events.</title>
        <authorList>
            <person name="Petersen C."/>
            <person name="Sorensen T."/>
            <person name="Nielsen M.R."/>
            <person name="Sondergaard T.E."/>
            <person name="Sorensen J.L."/>
            <person name="Fitzpatrick D.A."/>
            <person name="Frisvad J.C."/>
            <person name="Nielsen K.L."/>
        </authorList>
    </citation>
    <scope>NUCLEOTIDE SEQUENCE</scope>
    <source>
        <strain evidence="9">IBT 34128</strain>
    </source>
</reference>
<dbReference type="SMART" id="SM00249">
    <property type="entry name" value="PHD"/>
    <property type="match status" value="1"/>
</dbReference>
<evidence type="ECO:0000256" key="1">
    <source>
        <dbReference type="ARBA" id="ARBA00004123"/>
    </source>
</evidence>
<dbReference type="AlphaFoldDB" id="A0A9W9EM98"/>
<feature type="compositionally biased region" description="Polar residues" evidence="7">
    <location>
        <begin position="156"/>
        <end position="165"/>
    </location>
</feature>
<sequence length="619" mass="67125">MKVSSAFVDLPPPDINPEGPTELFEEDVIVKDIPLGMTEADEPGILFTNEDEEGRQSKRPKVHLSLSPLSRPSMGAQNQPQSQVEPVAQPDVLTTITSGAPEVMASSAIEPAVSASLIEKSVQAQTQSSAQSGTFTTTPDSLQLQTESGIQPGPVRTTQDQNELGSQPVAAPAPAPQTSEAATKGRKKAAPRKPAKTKGARSRAGNDEDVIKAGPDSETEEEEASAAPAESRTTRSGRVTNRPAAYGSVDAVANKEAAPTSKTSRKRKRVYRKKDANIVCARCQRGNSPSTNAIVFCDGCNAAWHQKCHDPPIDNEVIRVKEMEWYCHECKPTQKPADEQNRPLAKPRKTQKRSQFMHPRQKVPQLELGGDQFTADERRAYLSALSHASLVELLVNVSSRNPSVPMFPANMHELPASAFPAPMSQPANDAVPSTAPKIKLKKRSRTTAALEEDPAVENDPEADTRPRKRTRAVSAPVKPSAAKAAATKGKPKAKGRSRTAPVRQASEARSTADQSTSESTVTRTRDRSPTPFPSVAERAESEAAEREEEDEEYYVEDHRVYPRAGNGFCPPSDDLDILREDPDCSTFSHALHGPAKRGKVTKPTKVTKTTEKGTQRKRN</sequence>
<dbReference type="PROSITE" id="PS01359">
    <property type="entry name" value="ZF_PHD_1"/>
    <property type="match status" value="1"/>
</dbReference>
<keyword evidence="3 6" id="KW-0863">Zinc-finger</keyword>
<feature type="region of interest" description="Disordered" evidence="7">
    <location>
        <begin position="418"/>
        <end position="619"/>
    </location>
</feature>
<reference evidence="9" key="1">
    <citation type="submission" date="2022-11" db="EMBL/GenBank/DDBJ databases">
        <authorList>
            <person name="Petersen C."/>
        </authorList>
    </citation>
    <scope>NUCLEOTIDE SEQUENCE</scope>
    <source>
        <strain evidence="9">IBT 34128</strain>
    </source>
</reference>
<dbReference type="PANTHER" id="PTHR12628:SF10">
    <property type="entry name" value="HOMEOBOX DOMAIN-CONTAINING PROTEIN"/>
    <property type="match status" value="1"/>
</dbReference>
<dbReference type="InterPro" id="IPR019787">
    <property type="entry name" value="Znf_PHD-finger"/>
</dbReference>
<comment type="subcellular location">
    <subcellularLocation>
        <location evidence="1">Nucleus</location>
    </subcellularLocation>
</comment>
<accession>A0A9W9EM98</accession>
<dbReference type="OrthoDB" id="5863171at2759"/>
<dbReference type="GO" id="GO:0003677">
    <property type="term" value="F:DNA binding"/>
    <property type="evidence" value="ECO:0007669"/>
    <property type="project" value="TreeGrafter"/>
</dbReference>
<evidence type="ECO:0000256" key="5">
    <source>
        <dbReference type="ARBA" id="ARBA00023242"/>
    </source>
</evidence>
<evidence type="ECO:0000256" key="2">
    <source>
        <dbReference type="ARBA" id="ARBA00022723"/>
    </source>
</evidence>
<feature type="compositionally biased region" description="Polar residues" evidence="7">
    <location>
        <begin position="67"/>
        <end position="84"/>
    </location>
</feature>
<dbReference type="GO" id="GO:0005634">
    <property type="term" value="C:nucleus"/>
    <property type="evidence" value="ECO:0007669"/>
    <property type="project" value="UniProtKB-SubCell"/>
</dbReference>
<evidence type="ECO:0000256" key="7">
    <source>
        <dbReference type="SAM" id="MobiDB-lite"/>
    </source>
</evidence>
<dbReference type="GeneID" id="81398700"/>
<dbReference type="EMBL" id="JAPMSZ010000011">
    <property type="protein sequence ID" value="KAJ5084427.1"/>
    <property type="molecule type" value="Genomic_DNA"/>
</dbReference>
<dbReference type="SUPFAM" id="SSF57903">
    <property type="entry name" value="FYVE/PHD zinc finger"/>
    <property type="match status" value="1"/>
</dbReference>
<comment type="caution">
    <text evidence="9">The sequence shown here is derived from an EMBL/GenBank/DDBJ whole genome shotgun (WGS) entry which is preliminary data.</text>
</comment>
<feature type="compositionally biased region" description="Low complexity" evidence="7">
    <location>
        <begin position="121"/>
        <end position="138"/>
    </location>
</feature>
<evidence type="ECO:0000313" key="10">
    <source>
        <dbReference type="Proteomes" id="UP001141434"/>
    </source>
</evidence>
<dbReference type="InterPro" id="IPR013083">
    <property type="entry name" value="Znf_RING/FYVE/PHD"/>
</dbReference>
<keyword evidence="4" id="KW-0862">Zinc</keyword>
<dbReference type="GO" id="GO:0008270">
    <property type="term" value="F:zinc ion binding"/>
    <property type="evidence" value="ECO:0007669"/>
    <property type="project" value="UniProtKB-KW"/>
</dbReference>
<dbReference type="Proteomes" id="UP001141434">
    <property type="component" value="Unassembled WGS sequence"/>
</dbReference>
<feature type="compositionally biased region" description="Basic residues" evidence="7">
    <location>
        <begin position="184"/>
        <end position="201"/>
    </location>
</feature>
<evidence type="ECO:0000256" key="4">
    <source>
        <dbReference type="ARBA" id="ARBA00022833"/>
    </source>
</evidence>
<feature type="compositionally biased region" description="Low complexity" evidence="7">
    <location>
        <begin position="472"/>
        <end position="488"/>
    </location>
</feature>
<dbReference type="PROSITE" id="PS50016">
    <property type="entry name" value="ZF_PHD_2"/>
    <property type="match status" value="1"/>
</dbReference>
<evidence type="ECO:0000256" key="6">
    <source>
        <dbReference type="PROSITE-ProRule" id="PRU00146"/>
    </source>
</evidence>
<feature type="region of interest" description="Disordered" evidence="7">
    <location>
        <begin position="119"/>
        <end position="271"/>
    </location>
</feature>
<keyword evidence="2" id="KW-0479">Metal-binding</keyword>
<organism evidence="9 10">
    <name type="scientific">Penicillium alfredii</name>
    <dbReference type="NCBI Taxonomy" id="1506179"/>
    <lineage>
        <taxon>Eukaryota</taxon>
        <taxon>Fungi</taxon>
        <taxon>Dikarya</taxon>
        <taxon>Ascomycota</taxon>
        <taxon>Pezizomycotina</taxon>
        <taxon>Eurotiomycetes</taxon>
        <taxon>Eurotiomycetidae</taxon>
        <taxon>Eurotiales</taxon>
        <taxon>Aspergillaceae</taxon>
        <taxon>Penicillium</taxon>
    </lineage>
</organism>
<dbReference type="Gene3D" id="3.30.40.10">
    <property type="entry name" value="Zinc/RING finger domain, C3HC4 (zinc finger)"/>
    <property type="match status" value="1"/>
</dbReference>
<protein>
    <recommendedName>
        <fullName evidence="8">PHD-type domain-containing protein</fullName>
    </recommendedName>
</protein>
<feature type="compositionally biased region" description="Polar residues" evidence="7">
    <location>
        <begin position="507"/>
        <end position="522"/>
    </location>
</feature>
<evidence type="ECO:0000256" key="3">
    <source>
        <dbReference type="ARBA" id="ARBA00022771"/>
    </source>
</evidence>
<dbReference type="InterPro" id="IPR019786">
    <property type="entry name" value="Zinc_finger_PHD-type_CS"/>
</dbReference>
<feature type="region of interest" description="Disordered" evidence="7">
    <location>
        <begin position="40"/>
        <end position="88"/>
    </location>
</feature>
<dbReference type="GO" id="GO:0003682">
    <property type="term" value="F:chromatin binding"/>
    <property type="evidence" value="ECO:0007669"/>
    <property type="project" value="TreeGrafter"/>
</dbReference>
<dbReference type="CDD" id="cd15502">
    <property type="entry name" value="PHD_Phf1p_Phf2p_like"/>
    <property type="match status" value="1"/>
</dbReference>
<feature type="compositionally biased region" description="Acidic residues" evidence="7">
    <location>
        <begin position="450"/>
        <end position="461"/>
    </location>
</feature>
<evidence type="ECO:0000259" key="8">
    <source>
        <dbReference type="PROSITE" id="PS50016"/>
    </source>
</evidence>
<name>A0A9W9EM98_9EURO</name>
<feature type="compositionally biased region" description="Basic and acidic residues" evidence="7">
    <location>
        <begin position="608"/>
        <end position="619"/>
    </location>
</feature>
<feature type="compositionally biased region" description="Low complexity" evidence="7">
    <location>
        <begin position="225"/>
        <end position="236"/>
    </location>
</feature>
<dbReference type="GO" id="GO:0045814">
    <property type="term" value="P:negative regulation of gene expression, epigenetic"/>
    <property type="evidence" value="ECO:0007669"/>
    <property type="project" value="TreeGrafter"/>
</dbReference>
<evidence type="ECO:0000313" key="9">
    <source>
        <dbReference type="EMBL" id="KAJ5084427.1"/>
    </source>
</evidence>